<accession>A0A1Q9CKF3</accession>
<organism evidence="7 8">
    <name type="scientific">Symbiodinium microadriaticum</name>
    <name type="common">Dinoflagellate</name>
    <name type="synonym">Zooxanthella microadriatica</name>
    <dbReference type="NCBI Taxonomy" id="2951"/>
    <lineage>
        <taxon>Eukaryota</taxon>
        <taxon>Sar</taxon>
        <taxon>Alveolata</taxon>
        <taxon>Dinophyceae</taxon>
        <taxon>Suessiales</taxon>
        <taxon>Symbiodiniaceae</taxon>
        <taxon>Symbiodinium</taxon>
    </lineage>
</organism>
<feature type="transmembrane region" description="Helical" evidence="5">
    <location>
        <begin position="732"/>
        <end position="756"/>
    </location>
</feature>
<dbReference type="InterPro" id="IPR052706">
    <property type="entry name" value="Membrane-Transporter-like"/>
</dbReference>
<evidence type="ECO:0000313" key="7">
    <source>
        <dbReference type="EMBL" id="OLP83386.1"/>
    </source>
</evidence>
<evidence type="ECO:0000256" key="5">
    <source>
        <dbReference type="SAM" id="Phobius"/>
    </source>
</evidence>
<feature type="transmembrane region" description="Helical" evidence="5">
    <location>
        <begin position="624"/>
        <end position="645"/>
    </location>
</feature>
<comment type="caution">
    <text evidence="7">The sequence shown here is derived from an EMBL/GenBank/DDBJ whole genome shotgun (WGS) entry which is preliminary data.</text>
</comment>
<dbReference type="PANTHER" id="PTHR43310">
    <property type="entry name" value="SULFATE TRANSPORTER YBAR-RELATED"/>
    <property type="match status" value="1"/>
</dbReference>
<dbReference type="PROSITE" id="PS50097">
    <property type="entry name" value="BTB"/>
    <property type="match status" value="1"/>
</dbReference>
<dbReference type="PANTHER" id="PTHR43310:SF1">
    <property type="entry name" value="SULFATE TRANSPORTER YBAR-RELATED"/>
    <property type="match status" value="1"/>
</dbReference>
<keyword evidence="3 5" id="KW-1133">Transmembrane helix</keyword>
<dbReference type="Pfam" id="PF00916">
    <property type="entry name" value="Sulfate_transp"/>
    <property type="match status" value="1"/>
</dbReference>
<gene>
    <name evidence="7" type="primary">ybaR</name>
    <name evidence="7" type="ORF">AK812_SmicGene35849</name>
</gene>
<dbReference type="InterPro" id="IPR011333">
    <property type="entry name" value="SKP1/BTB/POZ_sf"/>
</dbReference>
<dbReference type="AlphaFoldDB" id="A0A1Q9CKF3"/>
<sequence length="1135" mass="123429">MASEGVTSAVSARTVTTGSKVQLCGKGAASIPSSAQSGWFGLGVFKDCFRRGGDFTVVVEEPQGEDSCGSEVKRVEFKVMSPLLASWSVVFDKMINSEEFIEHRKAQMVIADFSSRAVEVFLRFLYSGVVEGPLETLVEVCALADKYQVERLQELCTEAFRKGLNPENACQLFASAARFQLADLRGMALEEIWINPEDALTECPSISLELLEEILTPGLICMSNGVLRVILQGWSAGKKRKAGEEATLPLPSQPAIQRHFDRMKDEAARLERAYGAESPEDICWASYSEDMFNSLWLEREEHNPESPFLGYYVNVVFGRTCVEFCQYNSEPLEYYVSNRKPFMLTAGSITWSLPYESVYLMGLSFAEEMTEQVHCKIFCSKDGMSWHLAADTGKSKIKAKAALRLDRPSGLVKWFQLEVLEGTFYNSLRVQGGRFVPPDLLTREGITASYVTKEVLLGVTIGFAQVPESVAFAFLAHVRPHVALHAAWIIGLFCSLLGGRPGMVNGATGAFAAIIATFLPVPSTPGGNGEHVELLFPSVMLAGLFMLAASACNLSRFILLLPAPVMVGFCNGLAIVIGMAQLHPFHDESSESGWKGGYELLWMLVITVMAMATMEFLPKVPLQIFKIIPSSLMAILVSILIEFAIVRPLGWRTDTIGDVSEFTSETAFPIPFFVNHPSTGYNLHGIIESWTSLQNILVQGILLCVVGSIESLMTSEVVESFTKTRSEGDRTLFAMGLGNVVSGFLGGMGGNAMIGLSTINSLNGGRGRMAPTVTALVVMASVMGAYRLLNFIPVAALAGIMIVVVLHTFKPMRGLKSTAMDDQVWYQTIAGAGVAELLETIRSGPQVDSLGVSYFGNDIMTAPITTQVQADWKEFIQAVKLKSKRSVFVIGGYAAKFPGMQLSSAYDQNLQYVRSLVESEGLYVTDLRQKVQKWKLCGDGVHWHDDEKEDVCATWARLLRGQDDSEPAGSRAACIDIIEVAMHTAGNKNPPSKRLLQDCDIGCSSDSDIGPRTKRGSSAQIFHRHTPVTYPDGRSEPSPLGLAVEPPDGEKQSEDALLVHVRMCQTTEGNEGSTYFETQPKAARKGRWTLPVTVAALLAVQAANLPQPDVSVPAGPLDAGTAAPLSSSGIALTSD</sequence>
<evidence type="ECO:0000256" key="3">
    <source>
        <dbReference type="ARBA" id="ARBA00022989"/>
    </source>
</evidence>
<evidence type="ECO:0000256" key="4">
    <source>
        <dbReference type="ARBA" id="ARBA00023136"/>
    </source>
</evidence>
<feature type="transmembrane region" description="Helical" evidence="5">
    <location>
        <begin position="482"/>
        <end position="499"/>
    </location>
</feature>
<dbReference type="Pfam" id="PF00651">
    <property type="entry name" value="BTB"/>
    <property type="match status" value="1"/>
</dbReference>
<dbReference type="InterPro" id="IPR000210">
    <property type="entry name" value="BTB/POZ_dom"/>
</dbReference>
<dbReference type="OrthoDB" id="288203at2759"/>
<dbReference type="CDD" id="cd18186">
    <property type="entry name" value="BTB_POZ_ZBTB_KLHL-like"/>
    <property type="match status" value="1"/>
</dbReference>
<dbReference type="Proteomes" id="UP000186817">
    <property type="component" value="Unassembled WGS sequence"/>
</dbReference>
<feature type="transmembrane region" description="Helical" evidence="5">
    <location>
        <begin position="534"/>
        <end position="552"/>
    </location>
</feature>
<dbReference type="SUPFAM" id="SSF54695">
    <property type="entry name" value="POZ domain"/>
    <property type="match status" value="1"/>
</dbReference>
<evidence type="ECO:0000313" key="8">
    <source>
        <dbReference type="Proteomes" id="UP000186817"/>
    </source>
</evidence>
<comment type="subcellular location">
    <subcellularLocation>
        <location evidence="1">Membrane</location>
        <topology evidence="1">Multi-pass membrane protein</topology>
    </subcellularLocation>
</comment>
<keyword evidence="2 5" id="KW-0812">Transmembrane</keyword>
<protein>
    <submittedName>
        <fullName evidence="7">Putative sulfate transporter YbaR</fullName>
    </submittedName>
</protein>
<keyword evidence="4 5" id="KW-0472">Membrane</keyword>
<dbReference type="InterPro" id="IPR011547">
    <property type="entry name" value="SLC26A/SulP_dom"/>
</dbReference>
<evidence type="ECO:0000259" key="6">
    <source>
        <dbReference type="PROSITE" id="PS50097"/>
    </source>
</evidence>
<keyword evidence="8" id="KW-1185">Reference proteome</keyword>
<dbReference type="EMBL" id="LSRX01001119">
    <property type="protein sequence ID" value="OLP83386.1"/>
    <property type="molecule type" value="Genomic_DNA"/>
</dbReference>
<name>A0A1Q9CKF3_SYMMI</name>
<feature type="transmembrane region" description="Helical" evidence="5">
    <location>
        <begin position="506"/>
        <end position="522"/>
    </location>
</feature>
<dbReference type="Gene3D" id="3.30.710.10">
    <property type="entry name" value="Potassium Channel Kv1.1, Chain A"/>
    <property type="match status" value="1"/>
</dbReference>
<feature type="transmembrane region" description="Helical" evidence="5">
    <location>
        <begin position="559"/>
        <end position="580"/>
    </location>
</feature>
<reference evidence="7 8" key="1">
    <citation type="submission" date="2016-02" db="EMBL/GenBank/DDBJ databases">
        <title>Genome analysis of coral dinoflagellate symbionts highlights evolutionary adaptations to a symbiotic lifestyle.</title>
        <authorList>
            <person name="Aranda M."/>
            <person name="Li Y."/>
            <person name="Liew Y.J."/>
            <person name="Baumgarten S."/>
            <person name="Simakov O."/>
            <person name="Wilson M."/>
            <person name="Piel J."/>
            <person name="Ashoor H."/>
            <person name="Bougouffa S."/>
            <person name="Bajic V.B."/>
            <person name="Ryu T."/>
            <person name="Ravasi T."/>
            <person name="Bayer T."/>
            <person name="Micklem G."/>
            <person name="Kim H."/>
            <person name="Bhak J."/>
            <person name="Lajeunesse T.C."/>
            <person name="Voolstra C.R."/>
        </authorList>
    </citation>
    <scope>NUCLEOTIDE SEQUENCE [LARGE SCALE GENOMIC DNA]</scope>
    <source>
        <strain evidence="7 8">CCMP2467</strain>
    </source>
</reference>
<feature type="domain" description="BTB" evidence="6">
    <location>
        <begin position="53"/>
        <end position="134"/>
    </location>
</feature>
<proteinExistence type="predicted"/>
<feature type="transmembrane region" description="Helical" evidence="5">
    <location>
        <begin position="792"/>
        <end position="809"/>
    </location>
</feature>
<evidence type="ECO:0000256" key="1">
    <source>
        <dbReference type="ARBA" id="ARBA00004141"/>
    </source>
</evidence>
<evidence type="ECO:0000256" key="2">
    <source>
        <dbReference type="ARBA" id="ARBA00022692"/>
    </source>
</evidence>
<dbReference type="GO" id="GO:0016020">
    <property type="term" value="C:membrane"/>
    <property type="evidence" value="ECO:0007669"/>
    <property type="project" value="UniProtKB-SubCell"/>
</dbReference>
<dbReference type="SMART" id="SM00225">
    <property type="entry name" value="BTB"/>
    <property type="match status" value="1"/>
</dbReference>
<feature type="transmembrane region" description="Helical" evidence="5">
    <location>
        <begin position="600"/>
        <end position="617"/>
    </location>
</feature>